<feature type="domain" description="GRAM" evidence="2">
    <location>
        <begin position="70"/>
        <end position="165"/>
    </location>
</feature>
<dbReference type="AlphaFoldDB" id="A0AAV1RL68"/>
<sequence>MRKPRNGAPTSCDHQQHLTSTLTTNKLPCGLPLSTNKSLSILTTGPSVPETVWGKVNLTAKALTEGGFESLFKQIFETDPSEKLKKAFACYLSTSTGPVAGTLYLSTAPVAFCSDLPLCYTAPSGQEAWSYYKPYGYGTNKFKNTNISEQIMIPSEKISRVIPVIMKQDPPEKYLQIVTVDGHEFWFTDFVNFKKASRHLLESVSGELGSQFNRLSVSP</sequence>
<evidence type="ECO:0000313" key="4">
    <source>
        <dbReference type="Proteomes" id="UP001314170"/>
    </source>
</evidence>
<organism evidence="3 4">
    <name type="scientific">Dovyalis caffra</name>
    <dbReference type="NCBI Taxonomy" id="77055"/>
    <lineage>
        <taxon>Eukaryota</taxon>
        <taxon>Viridiplantae</taxon>
        <taxon>Streptophyta</taxon>
        <taxon>Embryophyta</taxon>
        <taxon>Tracheophyta</taxon>
        <taxon>Spermatophyta</taxon>
        <taxon>Magnoliopsida</taxon>
        <taxon>eudicotyledons</taxon>
        <taxon>Gunneridae</taxon>
        <taxon>Pentapetalae</taxon>
        <taxon>rosids</taxon>
        <taxon>fabids</taxon>
        <taxon>Malpighiales</taxon>
        <taxon>Salicaceae</taxon>
        <taxon>Flacourtieae</taxon>
        <taxon>Dovyalis</taxon>
    </lineage>
</organism>
<keyword evidence="4" id="KW-1185">Reference proteome</keyword>
<evidence type="ECO:0000256" key="1">
    <source>
        <dbReference type="ARBA" id="ARBA00009414"/>
    </source>
</evidence>
<proteinExistence type="inferred from homology"/>
<dbReference type="Proteomes" id="UP001314170">
    <property type="component" value="Unassembled WGS sequence"/>
</dbReference>
<evidence type="ECO:0000313" key="3">
    <source>
        <dbReference type="EMBL" id="CAK7336088.1"/>
    </source>
</evidence>
<comment type="similarity">
    <text evidence="1">Belongs to the GEM family.</text>
</comment>
<dbReference type="Gene3D" id="2.30.29.30">
    <property type="entry name" value="Pleckstrin-homology domain (PH domain)/Phosphotyrosine-binding domain (PTB)"/>
    <property type="match status" value="1"/>
</dbReference>
<gene>
    <name evidence="3" type="ORF">DCAF_LOCUS11093</name>
</gene>
<evidence type="ECO:0000259" key="2">
    <source>
        <dbReference type="SMART" id="SM00568"/>
    </source>
</evidence>
<dbReference type="PANTHER" id="PTHR31969">
    <property type="entry name" value="GEM-LIKE PROTEIN 2"/>
    <property type="match status" value="1"/>
</dbReference>
<protein>
    <recommendedName>
        <fullName evidence="2">GRAM domain-containing protein</fullName>
    </recommendedName>
</protein>
<comment type="caution">
    <text evidence="3">The sequence shown here is derived from an EMBL/GenBank/DDBJ whole genome shotgun (WGS) entry which is preliminary data.</text>
</comment>
<dbReference type="SMART" id="SM00568">
    <property type="entry name" value="GRAM"/>
    <property type="match status" value="1"/>
</dbReference>
<accession>A0AAV1RL68</accession>
<dbReference type="InterPro" id="IPR011993">
    <property type="entry name" value="PH-like_dom_sf"/>
</dbReference>
<dbReference type="InterPro" id="IPR037848">
    <property type="entry name" value="GEM-like"/>
</dbReference>
<dbReference type="InterPro" id="IPR004182">
    <property type="entry name" value="GRAM"/>
</dbReference>
<dbReference type="Pfam" id="PF02893">
    <property type="entry name" value="GRAM"/>
    <property type="match status" value="1"/>
</dbReference>
<name>A0AAV1RL68_9ROSI</name>
<reference evidence="3 4" key="1">
    <citation type="submission" date="2024-01" db="EMBL/GenBank/DDBJ databases">
        <authorList>
            <person name="Waweru B."/>
        </authorList>
    </citation>
    <scope>NUCLEOTIDE SEQUENCE [LARGE SCALE GENOMIC DNA]</scope>
</reference>
<dbReference type="EMBL" id="CAWUPB010000994">
    <property type="protein sequence ID" value="CAK7336088.1"/>
    <property type="molecule type" value="Genomic_DNA"/>
</dbReference>